<reference evidence="2" key="1">
    <citation type="submission" date="2016-09" db="EMBL/GenBank/DDBJ databases">
        <authorList>
            <person name="Hebert L."/>
            <person name="Moumen B."/>
        </authorList>
    </citation>
    <scope>NUCLEOTIDE SEQUENCE [LARGE SCALE GENOMIC DNA]</scope>
    <source>
        <strain evidence="2">OVI</strain>
    </source>
</reference>
<dbReference type="Gene3D" id="3.40.50.300">
    <property type="entry name" value="P-loop containing nucleotide triphosphate hydrolases"/>
    <property type="match status" value="1"/>
</dbReference>
<dbReference type="EMBL" id="CZPT02001329">
    <property type="protein sequence ID" value="SCU69894.1"/>
    <property type="molecule type" value="Genomic_DNA"/>
</dbReference>
<keyword evidence="3" id="KW-1185">Reference proteome</keyword>
<dbReference type="InterPro" id="IPR027417">
    <property type="entry name" value="P-loop_NTPase"/>
</dbReference>
<evidence type="ECO:0000313" key="2">
    <source>
        <dbReference type="EMBL" id="SCU69894.1"/>
    </source>
</evidence>
<dbReference type="SUPFAM" id="SSF52540">
    <property type="entry name" value="P-loop containing nucleoside triphosphate hydrolases"/>
    <property type="match status" value="1"/>
</dbReference>
<evidence type="ECO:0000256" key="1">
    <source>
        <dbReference type="SAM" id="MobiDB-lite"/>
    </source>
</evidence>
<proteinExistence type="predicted"/>
<dbReference type="Pfam" id="PF13469">
    <property type="entry name" value="Sulfotransfer_3"/>
    <property type="match status" value="1"/>
</dbReference>
<dbReference type="AlphaFoldDB" id="A0A1G4ICX6"/>
<protein>
    <recommendedName>
        <fullName evidence="4">Sulfotransferase</fullName>
    </recommendedName>
</protein>
<gene>
    <name evidence="2" type="ORF">TEOVI_000146300</name>
</gene>
<evidence type="ECO:0008006" key="4">
    <source>
        <dbReference type="Google" id="ProtNLM"/>
    </source>
</evidence>
<feature type="compositionally biased region" description="Polar residues" evidence="1">
    <location>
        <begin position="470"/>
        <end position="490"/>
    </location>
</feature>
<sequence>MFLKKTMSGVRDLSRGRPISRVILDRFAGSISSESFSFESVLEDACRRANVAVSAAPSSIADIKWWRKLCTACGNKPSASRCGLAMLRQRLVRALSERLATEEVFRLNGYEIGKEIVDEPVVVLGLPRCNGHQAAHVLSRSGFFLAFKQCDTISPSLLLDVERHDAFQREFRWFKSLYPDFCCVRTVNPGQIDDDLTLQLMCPQSYAWGLLHGLDEYLLECLQEDQTPVYEHIKRMCQLFQWYKRCGHFSECVSQEVNPINNVIEEQKYGTKNPLTRTRWLIFSPLALLSIESLCEVFPDVKIIWVHRALSQCIPSLCSALALHNSLYTGKPPSDTQLVTMGDKVLGMFGSGTEHAIDFLASFEKSRMVHWSNRDLKRHTTRLATKTLQHYGIEVDRYRKMQMINGQTEYTEVFRPLHDSQMRYFGLHDGIIGEVFERYIYQFEEFAFERKYGVTVEEYQPLAAASEQQSLGSMRVNSGENSLPSFTDDQPMTGHFLQEGKGFK</sequence>
<comment type="caution">
    <text evidence="2">The sequence shown here is derived from an EMBL/GenBank/DDBJ whole genome shotgun (WGS) entry which is preliminary data.</text>
</comment>
<name>A0A1G4ICX6_TRYEQ</name>
<dbReference type="GeneID" id="92375403"/>
<organism evidence="2 3">
    <name type="scientific">Trypanosoma equiperdum</name>
    <dbReference type="NCBI Taxonomy" id="5694"/>
    <lineage>
        <taxon>Eukaryota</taxon>
        <taxon>Discoba</taxon>
        <taxon>Euglenozoa</taxon>
        <taxon>Kinetoplastea</taxon>
        <taxon>Metakinetoplastina</taxon>
        <taxon>Trypanosomatida</taxon>
        <taxon>Trypanosomatidae</taxon>
        <taxon>Trypanosoma</taxon>
    </lineage>
</organism>
<dbReference type="Proteomes" id="UP000195570">
    <property type="component" value="Unassembled WGS sequence"/>
</dbReference>
<evidence type="ECO:0000313" key="3">
    <source>
        <dbReference type="Proteomes" id="UP000195570"/>
    </source>
</evidence>
<dbReference type="VEuPathDB" id="TriTrypDB:TEOVI_000146300"/>
<feature type="region of interest" description="Disordered" evidence="1">
    <location>
        <begin position="470"/>
        <end position="504"/>
    </location>
</feature>
<dbReference type="RefSeq" id="XP_067080784.1">
    <property type="nucleotide sequence ID" value="XM_067224683.1"/>
</dbReference>
<accession>A0A1G4ICX6</accession>